<dbReference type="Proteomes" id="UP000488299">
    <property type="component" value="Unassembled WGS sequence"/>
</dbReference>
<sequence>MLLSRKVLLVVSLFAIRPLYGQSVKLPGQYDTEIGGYTSSAGQTPFWQQSNQFGVVPTRTPALTLRASAHAEYDTSKARKSKFDYGYGARVVANAVTDGRVLLPELYAKVRFGALEASVGRRQRIYGLVDTTLSSGSYSWSGNALPIPQIELSVPTFTPIPFTKGWVSFKGSYAHGWMNPTGFVNHSMLHQKTLYLRIGRPADKIRLYGGFTHQAVWGGEINDLSLINNPSIAKESQLPARFRDYVYVATGFRLGRPDDEDRLANFDYTNRIGNHLGSVDVGADVNLGRFNLFAYRQQLFDDGSLYYFINIADGLNGLRLRQRNPQAVVREILVEFLQTTSQGGDVFDLTTSNPKNRGRDNYFNHSQFRDGWSYWQRGIGTPFITPALGPNGEWPFGIFTNNNRVRVFHVGMAGSLPVGQVLAWAGPVSYQAKFSFSRNYGTYSEPFSAPLDQFSGILSLLLPFGRGVAVSSSLGVDSGELYPANIGLYLGLRKVWHKKSVD</sequence>
<accession>A0A7J5TZP6</accession>
<dbReference type="Pfam" id="PF14052">
    <property type="entry name" value="Caps_assemb_Wzi"/>
    <property type="match status" value="1"/>
</dbReference>
<gene>
    <name evidence="1" type="ORF">F5984_17245</name>
</gene>
<comment type="caution">
    <text evidence="1">The sequence shown here is derived from an EMBL/GenBank/DDBJ whole genome shotgun (WGS) entry which is preliminary data.</text>
</comment>
<name>A0A7J5TZP6_9BACT</name>
<dbReference type="InterPro" id="IPR026950">
    <property type="entry name" value="Caps_assemb_Wzi"/>
</dbReference>
<evidence type="ECO:0000313" key="2">
    <source>
        <dbReference type="Proteomes" id="UP000488299"/>
    </source>
</evidence>
<proteinExistence type="predicted"/>
<reference evidence="1 2" key="1">
    <citation type="submission" date="2019-10" db="EMBL/GenBank/DDBJ databases">
        <title>Rudanella paleaurantiibacter sp. nov., isolated from sludge.</title>
        <authorList>
            <person name="Xu S.Q."/>
        </authorList>
    </citation>
    <scope>NUCLEOTIDE SEQUENCE [LARGE SCALE GENOMIC DNA]</scope>
    <source>
        <strain evidence="1 2">HX-22-17</strain>
    </source>
</reference>
<protein>
    <submittedName>
        <fullName evidence="1">Capsule assembly Wzi family protein</fullName>
    </submittedName>
</protein>
<organism evidence="1 2">
    <name type="scientific">Rudanella paleaurantiibacter</name>
    <dbReference type="NCBI Taxonomy" id="2614655"/>
    <lineage>
        <taxon>Bacteria</taxon>
        <taxon>Pseudomonadati</taxon>
        <taxon>Bacteroidota</taxon>
        <taxon>Cytophagia</taxon>
        <taxon>Cytophagales</taxon>
        <taxon>Cytophagaceae</taxon>
        <taxon>Rudanella</taxon>
    </lineage>
</organism>
<dbReference type="Gene3D" id="2.40.160.130">
    <property type="entry name" value="Capsule assembly protein Wzi"/>
    <property type="match status" value="1"/>
</dbReference>
<evidence type="ECO:0000313" key="1">
    <source>
        <dbReference type="EMBL" id="KAB7729366.1"/>
    </source>
</evidence>
<dbReference type="InterPro" id="IPR038636">
    <property type="entry name" value="Wzi_sf"/>
</dbReference>
<dbReference type="RefSeq" id="WP_152125447.1">
    <property type="nucleotide sequence ID" value="NZ_WELI01000006.1"/>
</dbReference>
<keyword evidence="2" id="KW-1185">Reference proteome</keyword>
<dbReference type="EMBL" id="WELI01000006">
    <property type="protein sequence ID" value="KAB7729366.1"/>
    <property type="molecule type" value="Genomic_DNA"/>
</dbReference>
<dbReference type="AlphaFoldDB" id="A0A7J5TZP6"/>